<dbReference type="Gene3D" id="3.40.50.620">
    <property type="entry name" value="HUPs"/>
    <property type="match status" value="1"/>
</dbReference>
<dbReference type="EMBL" id="KI630555">
    <property type="protein sequence ID" value="EYU37238.1"/>
    <property type="molecule type" value="Genomic_DNA"/>
</dbReference>
<name>A0A022RBY2_ERYGU</name>
<dbReference type="Pfam" id="PF00582">
    <property type="entry name" value="Usp"/>
    <property type="match status" value="1"/>
</dbReference>
<dbReference type="OMA" id="HNCPCTV"/>
<dbReference type="STRING" id="4155.A0A022RBY2"/>
<dbReference type="CDD" id="cd23659">
    <property type="entry name" value="USP_At3g01520-like"/>
    <property type="match status" value="1"/>
</dbReference>
<protein>
    <recommendedName>
        <fullName evidence="1">UspA domain-containing protein</fullName>
    </recommendedName>
</protein>
<dbReference type="OrthoDB" id="843225at2759"/>
<dbReference type="InterPro" id="IPR006016">
    <property type="entry name" value="UspA"/>
</dbReference>
<dbReference type="eggNOG" id="ENOG502RYTA">
    <property type="taxonomic scope" value="Eukaryota"/>
</dbReference>
<reference evidence="2 3" key="1">
    <citation type="journal article" date="2013" name="Proc. Natl. Acad. Sci. U.S.A.">
        <title>Fine-scale variation in meiotic recombination in Mimulus inferred from population shotgun sequencing.</title>
        <authorList>
            <person name="Hellsten U."/>
            <person name="Wright K.M."/>
            <person name="Jenkins J."/>
            <person name="Shu S."/>
            <person name="Yuan Y."/>
            <person name="Wessler S.R."/>
            <person name="Schmutz J."/>
            <person name="Willis J.H."/>
            <person name="Rokhsar D.S."/>
        </authorList>
    </citation>
    <scope>NUCLEOTIDE SEQUENCE [LARGE SCALE GENOMIC DNA]</scope>
    <source>
        <strain evidence="3">cv. DUN x IM62</strain>
    </source>
</reference>
<feature type="domain" description="UspA" evidence="1">
    <location>
        <begin position="7"/>
        <end position="154"/>
    </location>
</feature>
<dbReference type="InterPro" id="IPR006015">
    <property type="entry name" value="Universal_stress_UspA"/>
</dbReference>
<dbReference type="PANTHER" id="PTHR31964:SF125">
    <property type="entry name" value="OS05G0357525 PROTEIN"/>
    <property type="match status" value="1"/>
</dbReference>
<evidence type="ECO:0000313" key="3">
    <source>
        <dbReference type="Proteomes" id="UP000030748"/>
    </source>
</evidence>
<organism evidence="2 3">
    <name type="scientific">Erythranthe guttata</name>
    <name type="common">Yellow monkey flower</name>
    <name type="synonym">Mimulus guttatus</name>
    <dbReference type="NCBI Taxonomy" id="4155"/>
    <lineage>
        <taxon>Eukaryota</taxon>
        <taxon>Viridiplantae</taxon>
        <taxon>Streptophyta</taxon>
        <taxon>Embryophyta</taxon>
        <taxon>Tracheophyta</taxon>
        <taxon>Spermatophyta</taxon>
        <taxon>Magnoliopsida</taxon>
        <taxon>eudicotyledons</taxon>
        <taxon>Gunneridae</taxon>
        <taxon>Pentapetalae</taxon>
        <taxon>asterids</taxon>
        <taxon>lamiids</taxon>
        <taxon>Lamiales</taxon>
        <taxon>Phrymaceae</taxon>
        <taxon>Erythranthe</taxon>
    </lineage>
</organism>
<dbReference type="PRINTS" id="PR01438">
    <property type="entry name" value="UNVRSLSTRESS"/>
</dbReference>
<dbReference type="PhylomeDB" id="A0A022RBY2"/>
<accession>A0A022RBY2</accession>
<dbReference type="InterPro" id="IPR014729">
    <property type="entry name" value="Rossmann-like_a/b/a_fold"/>
</dbReference>
<dbReference type="KEGG" id="egt:105958210"/>
<dbReference type="SUPFAM" id="SSF52402">
    <property type="entry name" value="Adenine nucleotide alpha hydrolases-like"/>
    <property type="match status" value="1"/>
</dbReference>
<proteinExistence type="predicted"/>
<evidence type="ECO:0000313" key="2">
    <source>
        <dbReference type="EMBL" id="EYU37238.1"/>
    </source>
</evidence>
<keyword evidence="3" id="KW-1185">Reference proteome</keyword>
<dbReference type="AlphaFoldDB" id="A0A022RBY2"/>
<gene>
    <name evidence="2" type="ORF">MIMGU_mgv1a015255mg</name>
</gene>
<evidence type="ECO:0000259" key="1">
    <source>
        <dbReference type="Pfam" id="PF00582"/>
    </source>
</evidence>
<dbReference type="PANTHER" id="PTHR31964">
    <property type="entry name" value="ADENINE NUCLEOTIDE ALPHA HYDROLASES-LIKE SUPERFAMILY PROTEIN"/>
    <property type="match status" value="1"/>
</dbReference>
<sequence>MAEKNGRKILVAVDESDESGYALSWCLKTLSNSNDTLVLIYAVQPRPVYTAIDSTGYLFTADIIANMEILSNQVAQSVIDKAKKICSEFDDQITVEAMVETGDPRDVICEMADKLKVDFLVLGSHGYGTIKRAFLGSVSNHCAHKVKCPVLIVKKPKSNDAHH</sequence>
<dbReference type="Proteomes" id="UP000030748">
    <property type="component" value="Unassembled WGS sequence"/>
</dbReference>